<dbReference type="EMBL" id="ML978712">
    <property type="protein sequence ID" value="KAF2090830.1"/>
    <property type="molecule type" value="Genomic_DNA"/>
</dbReference>
<feature type="compositionally biased region" description="Basic and acidic residues" evidence="1">
    <location>
        <begin position="103"/>
        <end position="132"/>
    </location>
</feature>
<gene>
    <name evidence="2" type="ORF">K490DRAFT_62157</name>
</gene>
<comment type="caution">
    <text evidence="2">The sequence shown here is derived from an EMBL/GenBank/DDBJ whole genome shotgun (WGS) entry which is preliminary data.</text>
</comment>
<keyword evidence="3" id="KW-1185">Reference proteome</keyword>
<evidence type="ECO:0000313" key="2">
    <source>
        <dbReference type="EMBL" id="KAF2090830.1"/>
    </source>
</evidence>
<reference evidence="2" key="1">
    <citation type="journal article" date="2020" name="Stud. Mycol.">
        <title>101 Dothideomycetes genomes: a test case for predicting lifestyles and emergence of pathogens.</title>
        <authorList>
            <person name="Haridas S."/>
            <person name="Albert R."/>
            <person name="Binder M."/>
            <person name="Bloem J."/>
            <person name="Labutti K."/>
            <person name="Salamov A."/>
            <person name="Andreopoulos B."/>
            <person name="Baker S."/>
            <person name="Barry K."/>
            <person name="Bills G."/>
            <person name="Bluhm B."/>
            <person name="Cannon C."/>
            <person name="Castanera R."/>
            <person name="Culley D."/>
            <person name="Daum C."/>
            <person name="Ezra D."/>
            <person name="Gonzalez J."/>
            <person name="Henrissat B."/>
            <person name="Kuo A."/>
            <person name="Liang C."/>
            <person name="Lipzen A."/>
            <person name="Lutzoni F."/>
            <person name="Magnuson J."/>
            <person name="Mondo S."/>
            <person name="Nolan M."/>
            <person name="Ohm R."/>
            <person name="Pangilinan J."/>
            <person name="Park H.-J."/>
            <person name="Ramirez L."/>
            <person name="Alfaro M."/>
            <person name="Sun H."/>
            <person name="Tritt A."/>
            <person name="Yoshinaga Y."/>
            <person name="Zwiers L.-H."/>
            <person name="Turgeon B."/>
            <person name="Goodwin S."/>
            <person name="Spatafora J."/>
            <person name="Crous P."/>
            <person name="Grigoriev I."/>
        </authorList>
    </citation>
    <scope>NUCLEOTIDE SEQUENCE</scope>
    <source>
        <strain evidence="2">CBS 121410</strain>
    </source>
</reference>
<dbReference type="AlphaFoldDB" id="A0A9P4HX30"/>
<dbReference type="InterPro" id="IPR053203">
    <property type="entry name" value="Cisplatin_resist-associated"/>
</dbReference>
<dbReference type="Pfam" id="PF12223">
    <property type="entry name" value="DUF3602"/>
    <property type="match status" value="1"/>
</dbReference>
<dbReference type="InterPro" id="IPR022024">
    <property type="entry name" value="DUF3602"/>
</dbReference>
<sequence>MSHGRGGAGNIGKVDRRESYGAEELVTPTIKSNLYTTGRGGSGNMAKNDPLKPEVARAAQDVQPVQAREPEGNFHIGRGGAANIVKPSEEEVHHAKKNNNNRRSNEVAREEGYVADDKEDSKGLGEKAKDLLAKVGLKN</sequence>
<proteinExistence type="predicted"/>
<feature type="compositionally biased region" description="Gly residues" evidence="1">
    <location>
        <begin position="1"/>
        <end position="10"/>
    </location>
</feature>
<dbReference type="OrthoDB" id="3063476at2759"/>
<evidence type="ECO:0000256" key="1">
    <source>
        <dbReference type="SAM" id="MobiDB-lite"/>
    </source>
</evidence>
<dbReference type="Proteomes" id="UP000799776">
    <property type="component" value="Unassembled WGS sequence"/>
</dbReference>
<accession>A0A9P4HX30</accession>
<protein>
    <submittedName>
        <fullName evidence="2">Uncharacterized protein</fullName>
    </submittedName>
</protein>
<dbReference type="PANTHER" id="PTHR34693:SF1">
    <property type="entry name" value="PROTEIN PAR32"/>
    <property type="match status" value="1"/>
</dbReference>
<organism evidence="2 3">
    <name type="scientific">Saccharata proteae CBS 121410</name>
    <dbReference type="NCBI Taxonomy" id="1314787"/>
    <lineage>
        <taxon>Eukaryota</taxon>
        <taxon>Fungi</taxon>
        <taxon>Dikarya</taxon>
        <taxon>Ascomycota</taxon>
        <taxon>Pezizomycotina</taxon>
        <taxon>Dothideomycetes</taxon>
        <taxon>Dothideomycetes incertae sedis</taxon>
        <taxon>Botryosphaeriales</taxon>
        <taxon>Saccharataceae</taxon>
        <taxon>Saccharata</taxon>
    </lineage>
</organism>
<dbReference type="PANTHER" id="PTHR34693">
    <property type="entry name" value="PROTEIN PAR32"/>
    <property type="match status" value="1"/>
</dbReference>
<feature type="region of interest" description="Disordered" evidence="1">
    <location>
        <begin position="1"/>
        <end position="139"/>
    </location>
</feature>
<evidence type="ECO:0000313" key="3">
    <source>
        <dbReference type="Proteomes" id="UP000799776"/>
    </source>
</evidence>
<name>A0A9P4HX30_9PEZI</name>